<dbReference type="InterPro" id="IPR052444">
    <property type="entry name" value="Spz/Toll_ligand-like"/>
</dbReference>
<gene>
    <name evidence="8" type="primary">spz</name>
</gene>
<feature type="compositionally biased region" description="Low complexity" evidence="4">
    <location>
        <begin position="194"/>
        <end position="207"/>
    </location>
</feature>
<evidence type="ECO:0000256" key="1">
    <source>
        <dbReference type="ARBA" id="ARBA00022729"/>
    </source>
</evidence>
<feature type="region of interest" description="Disordered" evidence="4">
    <location>
        <begin position="192"/>
        <end position="220"/>
    </location>
</feature>
<feature type="signal peptide" evidence="5">
    <location>
        <begin position="1"/>
        <end position="24"/>
    </location>
</feature>
<keyword evidence="7" id="KW-1185">Reference proteome</keyword>
<dbReference type="FunFam" id="2.10.90.10:FF:000056">
    <property type="entry name" value="Protein spaetzle"/>
    <property type="match status" value="1"/>
</dbReference>
<evidence type="ECO:0000313" key="8">
    <source>
        <dbReference type="RefSeq" id="XP_017036981.1"/>
    </source>
</evidence>
<dbReference type="RefSeq" id="XP_017036981.1">
    <property type="nucleotide sequence ID" value="XM_017181492.3"/>
</dbReference>
<dbReference type="GO" id="GO:0021556">
    <property type="term" value="P:central nervous system formation"/>
    <property type="evidence" value="ECO:0007669"/>
    <property type="project" value="TreeGrafter"/>
</dbReference>
<proteinExistence type="predicted"/>
<dbReference type="GO" id="GO:0005615">
    <property type="term" value="C:extracellular space"/>
    <property type="evidence" value="ECO:0007669"/>
    <property type="project" value="UniProtKB-ARBA"/>
</dbReference>
<evidence type="ECO:0000256" key="2">
    <source>
        <dbReference type="ARBA" id="ARBA00023157"/>
    </source>
</evidence>
<dbReference type="Pfam" id="PF16077">
    <property type="entry name" value="Spaetzle"/>
    <property type="match status" value="1"/>
</dbReference>
<dbReference type="GO" id="GO:0005121">
    <property type="term" value="F:Toll binding"/>
    <property type="evidence" value="ECO:0007669"/>
    <property type="project" value="TreeGrafter"/>
</dbReference>
<name>A0A6P4JMV9_DROKI</name>
<dbReference type="Proteomes" id="UP001652661">
    <property type="component" value="Chromosome 3R"/>
</dbReference>
<evidence type="ECO:0000256" key="3">
    <source>
        <dbReference type="ARBA" id="ARBA00023180"/>
    </source>
</evidence>
<dbReference type="AlphaFoldDB" id="A0A6P4JMV9"/>
<dbReference type="PANTHER" id="PTHR23199">
    <property type="entry name" value="NEUROTROPHIN 1-RELATED"/>
    <property type="match status" value="1"/>
</dbReference>
<evidence type="ECO:0000259" key="6">
    <source>
        <dbReference type="Pfam" id="PF16077"/>
    </source>
</evidence>
<accession>A0A6P4JMV9</accession>
<dbReference type="Gene3D" id="2.10.90.10">
    <property type="entry name" value="Cystine-knot cytokines"/>
    <property type="match status" value="1"/>
</dbReference>
<organism evidence="7 8">
    <name type="scientific">Drosophila kikkawai</name>
    <name type="common">Fruit fly</name>
    <dbReference type="NCBI Taxonomy" id="30033"/>
    <lineage>
        <taxon>Eukaryota</taxon>
        <taxon>Metazoa</taxon>
        <taxon>Ecdysozoa</taxon>
        <taxon>Arthropoda</taxon>
        <taxon>Hexapoda</taxon>
        <taxon>Insecta</taxon>
        <taxon>Pterygota</taxon>
        <taxon>Neoptera</taxon>
        <taxon>Endopterygota</taxon>
        <taxon>Diptera</taxon>
        <taxon>Brachycera</taxon>
        <taxon>Muscomorpha</taxon>
        <taxon>Ephydroidea</taxon>
        <taxon>Drosophilidae</taxon>
        <taxon>Drosophila</taxon>
        <taxon>Sophophora</taxon>
    </lineage>
</organism>
<feature type="domain" description="Spaetzle" evidence="6">
    <location>
        <begin position="297"/>
        <end position="391"/>
    </location>
</feature>
<dbReference type="GO" id="GO:0045087">
    <property type="term" value="P:innate immune response"/>
    <property type="evidence" value="ECO:0007669"/>
    <property type="project" value="TreeGrafter"/>
</dbReference>
<sequence length="396" mass="44106">MPPMWFKMIKVLVLLFALFTTIVCINSEISKRREAEAAAANAAAELAALKAAASGSSSGNSKGSDVDMSGFTSENVLAILRGPNKTKELQAKDLNKILEELFIVNDDKGLHLFNTTTADSAPSSPVMPIPTMLAAQPQPQSQSQRQSPVQTSHYHQYHGLSQPDQYFKVQRSPDGKLNLVFNDTFVSLQGTNAQAQVQQQQQQPQQQSTPAPHIRRPPSDTFVFPGSEKRYLNVSNSSQCGDEPNQESKSFCTQVDNYPDLSALKQKLAGKFARFFNDELQPQDVSARVGTADDEVFLCRTNRRILYPKKGLKADNSWQLIVNDEEFKQGIQIEECEEKDLPCGYAENFPQRYKPVCRQHFVMRNLASIPNSGQLDVVQDVFKIPSCCKCVLVKNL</sequence>
<dbReference type="GO" id="GO:0008083">
    <property type="term" value="F:growth factor activity"/>
    <property type="evidence" value="ECO:0007669"/>
    <property type="project" value="TreeGrafter"/>
</dbReference>
<dbReference type="SUPFAM" id="SSF57501">
    <property type="entry name" value="Cystine-knot cytokines"/>
    <property type="match status" value="1"/>
</dbReference>
<dbReference type="InterPro" id="IPR029034">
    <property type="entry name" value="Cystine-knot_cytokine"/>
</dbReference>
<evidence type="ECO:0000256" key="5">
    <source>
        <dbReference type="SAM" id="SignalP"/>
    </source>
</evidence>
<dbReference type="PANTHER" id="PTHR23199:SF12">
    <property type="entry name" value="NEUROTROPHIN 1-RELATED"/>
    <property type="match status" value="1"/>
</dbReference>
<evidence type="ECO:0000313" key="7">
    <source>
        <dbReference type="Proteomes" id="UP001652661"/>
    </source>
</evidence>
<feature type="region of interest" description="Disordered" evidence="4">
    <location>
        <begin position="134"/>
        <end position="153"/>
    </location>
</feature>
<dbReference type="OrthoDB" id="6359065at2759"/>
<feature type="chain" id="PRO_5028371493" evidence="5">
    <location>
        <begin position="25"/>
        <end position="396"/>
    </location>
</feature>
<protein>
    <submittedName>
        <fullName evidence="8">Protein spaetzle isoform X1</fullName>
    </submittedName>
</protein>
<keyword evidence="2" id="KW-1015">Disulfide bond</keyword>
<feature type="compositionally biased region" description="Low complexity" evidence="4">
    <location>
        <begin position="136"/>
        <end position="150"/>
    </location>
</feature>
<reference evidence="8" key="1">
    <citation type="submission" date="2025-08" db="UniProtKB">
        <authorList>
            <consortium name="RefSeq"/>
        </authorList>
    </citation>
    <scope>IDENTIFICATION</scope>
    <source>
        <strain evidence="8">14028-0561.14</strain>
        <tissue evidence="8">Whole fly</tissue>
    </source>
</reference>
<evidence type="ECO:0000256" key="4">
    <source>
        <dbReference type="SAM" id="MobiDB-lite"/>
    </source>
</evidence>
<dbReference type="InterPro" id="IPR032104">
    <property type="entry name" value="Spaetzle"/>
</dbReference>
<keyword evidence="3" id="KW-0325">Glycoprotein</keyword>
<keyword evidence="1 5" id="KW-0732">Signal</keyword>